<evidence type="ECO:0000256" key="4">
    <source>
        <dbReference type="ARBA" id="ARBA00022729"/>
    </source>
</evidence>
<evidence type="ECO:0000256" key="3">
    <source>
        <dbReference type="ARBA" id="ARBA00022525"/>
    </source>
</evidence>
<dbReference type="InterPro" id="IPR010480">
    <property type="entry name" value="Pepsin-I3"/>
</dbReference>
<evidence type="ECO:0000256" key="1">
    <source>
        <dbReference type="ARBA" id="ARBA00004613"/>
    </source>
</evidence>
<dbReference type="AlphaFoldDB" id="A0A0D6L8G9"/>
<reference evidence="9 10" key="1">
    <citation type="submission" date="2013-05" db="EMBL/GenBank/DDBJ databases">
        <title>Draft genome of the parasitic nematode Anyclostoma ceylanicum.</title>
        <authorList>
            <person name="Mitreva M."/>
        </authorList>
    </citation>
    <scope>NUCLEOTIDE SEQUENCE [LARGE SCALE GENOMIC DNA]</scope>
</reference>
<dbReference type="Gene3D" id="3.30.1120.50">
    <property type="entry name" value="Pepsin inhibitor-3"/>
    <property type="match status" value="2"/>
</dbReference>
<comment type="similarity">
    <text evidence="2">Belongs to the protease inhibitor I33 family.</text>
</comment>
<dbReference type="SUPFAM" id="SSF55149">
    <property type="entry name" value="Pepsin inhibitor-3"/>
    <property type="match status" value="1"/>
</dbReference>
<evidence type="ECO:0000256" key="6">
    <source>
        <dbReference type="SAM" id="Coils"/>
    </source>
</evidence>
<feature type="signal peptide" evidence="7">
    <location>
        <begin position="1"/>
        <end position="15"/>
    </location>
</feature>
<gene>
    <name evidence="9" type="ORF">ANCCEY_13005</name>
</gene>
<dbReference type="Pfam" id="PF06394">
    <property type="entry name" value="Pepsin-I3"/>
    <property type="match status" value="2"/>
</dbReference>
<proteinExistence type="inferred from homology"/>
<protein>
    <submittedName>
        <fullName evidence="9">Pepsin inhibitor-3-like repeated domain protein</fullName>
    </submittedName>
</protein>
<dbReference type="PROSITE" id="PS51257">
    <property type="entry name" value="PROKAR_LIPOPROTEIN"/>
    <property type="match status" value="1"/>
</dbReference>
<keyword evidence="4 7" id="KW-0732">Signal</keyword>
<dbReference type="Proteomes" id="UP000054495">
    <property type="component" value="Unassembled WGS sequence"/>
</dbReference>
<evidence type="ECO:0000256" key="5">
    <source>
        <dbReference type="ARBA" id="ARBA00023157"/>
    </source>
</evidence>
<evidence type="ECO:0000259" key="8">
    <source>
        <dbReference type="Pfam" id="PF06394"/>
    </source>
</evidence>
<feature type="coiled-coil region" evidence="6">
    <location>
        <begin position="52"/>
        <end position="79"/>
    </location>
</feature>
<dbReference type="PANTHER" id="PTHR37969:SF4">
    <property type="entry name" value="PEPSIN INHIBITOR-3-LIKE REPEATED DOMAIN-CONTAINING PROTEIN"/>
    <property type="match status" value="1"/>
</dbReference>
<feature type="domain" description="Pepsin inhibitor-3-like repeated" evidence="8">
    <location>
        <begin position="12"/>
        <end position="72"/>
    </location>
</feature>
<keyword evidence="5" id="KW-1015">Disulfide bond</keyword>
<comment type="subcellular location">
    <subcellularLocation>
        <location evidence="1">Secreted</location>
    </subcellularLocation>
</comment>
<accession>A0A0D6L8G9</accession>
<keyword evidence="10" id="KW-1185">Reference proteome</keyword>
<dbReference type="EMBL" id="KE125547">
    <property type="protein sequence ID" value="EPB67904.1"/>
    <property type="molecule type" value="Genomic_DNA"/>
</dbReference>
<evidence type="ECO:0000313" key="9">
    <source>
        <dbReference type="EMBL" id="EPB67904.1"/>
    </source>
</evidence>
<keyword evidence="6" id="KW-0175">Coiled coil</keyword>
<organism evidence="9 10">
    <name type="scientific">Ancylostoma ceylanicum</name>
    <dbReference type="NCBI Taxonomy" id="53326"/>
    <lineage>
        <taxon>Eukaryota</taxon>
        <taxon>Metazoa</taxon>
        <taxon>Ecdysozoa</taxon>
        <taxon>Nematoda</taxon>
        <taxon>Chromadorea</taxon>
        <taxon>Rhabditida</taxon>
        <taxon>Rhabditina</taxon>
        <taxon>Rhabditomorpha</taxon>
        <taxon>Strongyloidea</taxon>
        <taxon>Ancylostomatidae</taxon>
        <taxon>Ancylostomatinae</taxon>
        <taxon>Ancylostoma</taxon>
    </lineage>
</organism>
<feature type="chain" id="PRO_5013039984" evidence="7">
    <location>
        <begin position="16"/>
        <end position="163"/>
    </location>
</feature>
<dbReference type="InterPro" id="IPR051901">
    <property type="entry name" value="Protease_Inhibitor_I33"/>
</dbReference>
<feature type="domain" description="Pepsin inhibitor-3-like repeated" evidence="8">
    <location>
        <begin position="90"/>
        <end position="156"/>
    </location>
</feature>
<name>A0A0D6L8G9_9BILA</name>
<dbReference type="InterPro" id="IPR038412">
    <property type="entry name" value="Pepsin-I3_sf"/>
</dbReference>
<evidence type="ECO:0000256" key="2">
    <source>
        <dbReference type="ARBA" id="ARBA00008019"/>
    </source>
</evidence>
<evidence type="ECO:0000313" key="10">
    <source>
        <dbReference type="Proteomes" id="UP000054495"/>
    </source>
</evidence>
<evidence type="ECO:0000256" key="7">
    <source>
        <dbReference type="SAM" id="SignalP"/>
    </source>
</evidence>
<dbReference type="GO" id="GO:0005576">
    <property type="term" value="C:extracellular region"/>
    <property type="evidence" value="ECO:0007669"/>
    <property type="project" value="UniProtKB-SubCell"/>
</dbReference>
<sequence>MSRVLVLCLLTSVAGFNSANMGGSIGCVVTNDKLYSNGNFIRDLQPFEVEQVALYKKKLANYRKKISDALENADLIESTNTTVPQMPAKPAVPAFCSGKDTTIFIFGGCTVQNYKVYIGKTLARDLKPEEKDALDDFAKKKAQGQQDISSDLHQRLDFCTELS</sequence>
<keyword evidence="3" id="KW-0964">Secreted</keyword>
<dbReference type="PANTHER" id="PTHR37969">
    <property type="entry name" value="PROTEIN CBG07421-RELATED"/>
    <property type="match status" value="1"/>
</dbReference>